<dbReference type="InterPro" id="IPR012334">
    <property type="entry name" value="Pectin_lyas_fold"/>
</dbReference>
<gene>
    <name evidence="2" type="ORF">LCGC14_1914550</name>
</gene>
<dbReference type="InterPro" id="IPR011050">
    <property type="entry name" value="Pectin_lyase_fold/virulence"/>
</dbReference>
<feature type="non-terminal residue" evidence="2">
    <location>
        <position position="1"/>
    </location>
</feature>
<organism evidence="2">
    <name type="scientific">marine sediment metagenome</name>
    <dbReference type="NCBI Taxonomy" id="412755"/>
    <lineage>
        <taxon>unclassified sequences</taxon>
        <taxon>metagenomes</taxon>
        <taxon>ecological metagenomes</taxon>
    </lineage>
</organism>
<dbReference type="Gene3D" id="2.60.40.10">
    <property type="entry name" value="Immunoglobulins"/>
    <property type="match status" value="1"/>
</dbReference>
<keyword evidence="1" id="KW-0812">Transmembrane</keyword>
<dbReference type="SMART" id="SM00710">
    <property type="entry name" value="PbH1"/>
    <property type="match status" value="6"/>
</dbReference>
<dbReference type="SUPFAM" id="SSF51126">
    <property type="entry name" value="Pectin lyase-like"/>
    <property type="match status" value="1"/>
</dbReference>
<keyword evidence="1" id="KW-0472">Membrane</keyword>
<protein>
    <submittedName>
        <fullName evidence="2">Uncharacterized protein</fullName>
    </submittedName>
</protein>
<name>A0A0F9IQN0_9ZZZZ</name>
<keyword evidence="1" id="KW-1133">Transmembrane helix</keyword>
<comment type="caution">
    <text evidence="2">The sequence shown here is derived from an EMBL/GenBank/DDBJ whole genome shotgun (WGS) entry which is preliminary data.</text>
</comment>
<dbReference type="InterPro" id="IPR013783">
    <property type="entry name" value="Ig-like_fold"/>
</dbReference>
<evidence type="ECO:0000313" key="2">
    <source>
        <dbReference type="EMBL" id="KKL89452.1"/>
    </source>
</evidence>
<sequence>VNGVLTGSISGTGTINYSTGALVVTGAPATTAITADYTSVNDIVVTFPAGTVVADPLGSTVAITAWRTDMGGTNLAETTLTGTAAVVDQEVTITWPNGNIITTIGTLVLEFTVGITNPDTAGDQNLTVATSQEAAATSGPYEITVPDIGVLPGIVQQFNGADPAILMAQDTGDDAINNMVDSAGVDYTIVVGPGEYEITGAIDLDDAGLTLMSSGDTADTIIVAAAGDDAIQITAADVTVDGFTIQDTASGFKAISVAGADAIVINNIMTADDGYPEGIRVAADGATVLVNELDIAHTMMLVGASDATLSENSFGAGINVQGSTGIDIIDNDIIGSEFTGIVFESSASTDILIEGNTISGTVDAEGTGIYVRAHNLTLDQIQIINNDIINNEGEAIWIETGNTLTNSVIKFNTITGNNTETGDNAIRNDGNAIDAALNWWGPDGASTGGTADVSTAPVLADTANAVFSATKVVTGSTMDAKTAVGVKVSVNITTDTIAVAEYIANPEEAISGAIAFYDVYVDATPVNDDDLATIKFYVGDALTEVYIWSADTETWGAVTPVNYSAYGGYVYVSVDPAMLAGTPFALVGGEAEEATIAAPEIISPAPGERDIPLTPTFSWTQIAGADGYAFDLADNANFITPMIRMYGELGILITTAYAYVQDLPYSTPYYWRVKAVGGGWTTEIGWGGVGWGGSFDVESDWTSAVFITMDEPVEPTPPIEIVEAPDIPDIVIEQPDIIIESPDIIVPLPAETPITPSWIYVIIAVGGLLVISLIVLIVRTRRVA</sequence>
<accession>A0A0F9IQN0</accession>
<reference evidence="2" key="1">
    <citation type="journal article" date="2015" name="Nature">
        <title>Complex archaea that bridge the gap between prokaryotes and eukaryotes.</title>
        <authorList>
            <person name="Spang A."/>
            <person name="Saw J.H."/>
            <person name="Jorgensen S.L."/>
            <person name="Zaremba-Niedzwiedzka K."/>
            <person name="Martijn J."/>
            <person name="Lind A.E."/>
            <person name="van Eijk R."/>
            <person name="Schleper C."/>
            <person name="Guy L."/>
            <person name="Ettema T.J."/>
        </authorList>
    </citation>
    <scope>NUCLEOTIDE SEQUENCE</scope>
</reference>
<feature type="transmembrane region" description="Helical" evidence="1">
    <location>
        <begin position="758"/>
        <end position="778"/>
    </location>
</feature>
<proteinExistence type="predicted"/>
<evidence type="ECO:0000256" key="1">
    <source>
        <dbReference type="SAM" id="Phobius"/>
    </source>
</evidence>
<dbReference type="Gene3D" id="2.160.20.10">
    <property type="entry name" value="Single-stranded right-handed beta-helix, Pectin lyase-like"/>
    <property type="match status" value="1"/>
</dbReference>
<dbReference type="InterPro" id="IPR006626">
    <property type="entry name" value="PbH1"/>
</dbReference>
<dbReference type="EMBL" id="LAZR01020282">
    <property type="protein sequence ID" value="KKL89452.1"/>
    <property type="molecule type" value="Genomic_DNA"/>
</dbReference>
<dbReference type="AlphaFoldDB" id="A0A0F9IQN0"/>